<proteinExistence type="inferred from homology"/>
<evidence type="ECO:0000259" key="3">
    <source>
        <dbReference type="Pfam" id="PF17482"/>
    </source>
</evidence>
<accession>A0A150TFV3</accession>
<dbReference type="InterPro" id="IPR052042">
    <property type="entry name" value="Tail_sheath_structural"/>
</dbReference>
<dbReference type="EMBL" id="JEME01002682">
    <property type="protein sequence ID" value="KYG03516.1"/>
    <property type="molecule type" value="Genomic_DNA"/>
</dbReference>
<comment type="similarity">
    <text evidence="1">Belongs to the myoviridae tail sheath protein family.</text>
</comment>
<dbReference type="Pfam" id="PF17482">
    <property type="entry name" value="Phage_sheath_1C"/>
    <property type="match status" value="1"/>
</dbReference>
<organism evidence="4 5">
    <name type="scientific">Sorangium cellulosum</name>
    <name type="common">Polyangium cellulosum</name>
    <dbReference type="NCBI Taxonomy" id="56"/>
    <lineage>
        <taxon>Bacteria</taxon>
        <taxon>Pseudomonadati</taxon>
        <taxon>Myxococcota</taxon>
        <taxon>Polyangia</taxon>
        <taxon>Polyangiales</taxon>
        <taxon>Polyangiaceae</taxon>
        <taxon>Sorangium</taxon>
    </lineage>
</organism>
<feature type="domain" description="Tail sheath protein subtilisin-like" evidence="2">
    <location>
        <begin position="425"/>
        <end position="581"/>
    </location>
</feature>
<dbReference type="Proteomes" id="UP000075502">
    <property type="component" value="Unassembled WGS sequence"/>
</dbReference>
<dbReference type="InterPro" id="IPR020287">
    <property type="entry name" value="Tail_sheath_C"/>
</dbReference>
<evidence type="ECO:0000313" key="5">
    <source>
        <dbReference type="Proteomes" id="UP000075502"/>
    </source>
</evidence>
<evidence type="ECO:0000256" key="1">
    <source>
        <dbReference type="ARBA" id="ARBA00008005"/>
    </source>
</evidence>
<gene>
    <name evidence="4" type="ORF">BE21_04580</name>
</gene>
<dbReference type="Gene3D" id="3.40.50.11780">
    <property type="match status" value="2"/>
</dbReference>
<protein>
    <recommendedName>
        <fullName evidence="6">Tail protein</fullName>
    </recommendedName>
</protein>
<evidence type="ECO:0000313" key="4">
    <source>
        <dbReference type="EMBL" id="KYG03516.1"/>
    </source>
</evidence>
<comment type="caution">
    <text evidence="4">The sequence shown here is derived from an EMBL/GenBank/DDBJ whole genome shotgun (WGS) entry which is preliminary data.</text>
</comment>
<dbReference type="InterPro" id="IPR035089">
    <property type="entry name" value="Phage_sheath_subtilisin"/>
</dbReference>
<dbReference type="AlphaFoldDB" id="A0A150TFV3"/>
<evidence type="ECO:0008006" key="6">
    <source>
        <dbReference type="Google" id="ProtNLM"/>
    </source>
</evidence>
<dbReference type="PANTHER" id="PTHR35861">
    <property type="match status" value="1"/>
</dbReference>
<dbReference type="PANTHER" id="PTHR35861:SF1">
    <property type="entry name" value="PHAGE TAIL SHEATH PROTEIN"/>
    <property type="match status" value="1"/>
</dbReference>
<dbReference type="Pfam" id="PF04984">
    <property type="entry name" value="Phage_sheath_1"/>
    <property type="match status" value="1"/>
</dbReference>
<feature type="domain" description="Tail sheath protein C-terminal" evidence="3">
    <location>
        <begin position="582"/>
        <end position="687"/>
    </location>
</feature>
<sequence length="697" mass="75467">MSEYLAPGVYIEERPGQRTIEGVATSTAGFVGMTERGPIEGPPVMVGSLGEFQRQFGAYLPITRDGEGNHHGYLPLAVKHFFDNGGRRAFIARVFKAKGDVASETRRLKLKTGVVARLRANAPKNVDTLYFSTLRGFSPAATLFRERGTSVVKLKSARLAMGEVKLSSPLTDDHRADTAFCELTALKDGAEIRAREPGVWGEGVRIQIRPMSGPASRLESITPAGDGEHSLKVASTATFYVGGAIEIATERGDDLQSLHYATVKKIVGDTLIIVTPSAALPKLDASAGPGNLRASVSLAEVEILVSWGTVVERFRGSWWYMNPEDATPFEMTPRQRDEFNATRSAWVALHQRSRLVALEGDGAWPAVAAVIPYDPAAPIDSHPTTDTGYPTALRPVSGSRGQPDLPPGDIEYIGNAAAPAGKRSGLAALGDEETIALVAAPGIVSASVQAALVSHAEKLKYRFAVLDGPKDANIGAIRQQRGAVDSSRAALYYPWVEVAHPLTGEPLHAPPSGIVLGVYGRNDGERGVHKAPANEIALGATDVVTRVLHEEQEVLNPEGINVIRDFRPENRGIRIWGARTLSSDPLWKYINVRRLFIYLERSISQGTQWAVFEPNNSDLWGRVRRGIEAFLEDEWRAGALSGAKAEEAFYVRCDRSTMSLQDIEDGRLVCEIGVAPSRPAEFVIFRVGQLTADARTA</sequence>
<evidence type="ECO:0000259" key="2">
    <source>
        <dbReference type="Pfam" id="PF04984"/>
    </source>
</evidence>
<name>A0A150TFV3_SORCE</name>
<reference evidence="4 5" key="1">
    <citation type="submission" date="2014-02" db="EMBL/GenBank/DDBJ databases">
        <title>The small core and large imbalanced accessory genome model reveals a collaborative survival strategy of Sorangium cellulosum strains in nature.</title>
        <authorList>
            <person name="Han K."/>
            <person name="Peng R."/>
            <person name="Blom J."/>
            <person name="Li Y.-Z."/>
        </authorList>
    </citation>
    <scope>NUCLEOTIDE SEQUENCE [LARGE SCALE GENOMIC DNA]</scope>
    <source>
        <strain evidence="4 5">So0007-03</strain>
    </source>
</reference>